<dbReference type="AlphaFoldDB" id="A0A1A9N810"/>
<dbReference type="PROSITE" id="PS50977">
    <property type="entry name" value="HTH_TETR_2"/>
    <property type="match status" value="1"/>
</dbReference>
<dbReference type="InterPro" id="IPR001647">
    <property type="entry name" value="HTH_TetR"/>
</dbReference>
<dbReference type="Proteomes" id="UP000077961">
    <property type="component" value="Unassembled WGS sequence"/>
</dbReference>
<accession>A0A1A9N810</accession>
<dbReference type="Pfam" id="PF14246">
    <property type="entry name" value="TetR_C_7"/>
    <property type="match status" value="1"/>
</dbReference>
<dbReference type="GO" id="GO:0003700">
    <property type="term" value="F:DNA-binding transcription factor activity"/>
    <property type="evidence" value="ECO:0007669"/>
    <property type="project" value="TreeGrafter"/>
</dbReference>
<evidence type="ECO:0000259" key="5">
    <source>
        <dbReference type="PROSITE" id="PS50977"/>
    </source>
</evidence>
<reference evidence="8 9" key="1">
    <citation type="submission" date="2016-04" db="EMBL/GenBank/DDBJ databases">
        <title>Reclassification of Paraburkholderia panaciterrae (Farh et al. 2015) Dobritsa &amp; Samadpour 2016 as a later homotypic synonym of Paraburkholderia ginsengiterrae (Farh et al. 2015) Dobritsa &amp; Samadpour 2016.</title>
        <authorList>
            <person name="Dobritsa A.P."/>
            <person name="Kutumbaka K."/>
            <person name="Samadpour M."/>
        </authorList>
    </citation>
    <scope>NUCLEOTIDE SEQUENCE [LARGE SCALE GENOMIC DNA]</scope>
    <source>
        <strain evidence="7 9">DCY85</strain>
        <strain evidence="6 8">DCY85-1</strain>
    </source>
</reference>
<feature type="DNA-binding region" description="H-T-H motif" evidence="4">
    <location>
        <begin position="37"/>
        <end position="56"/>
    </location>
</feature>
<dbReference type="Gene3D" id="1.10.357.10">
    <property type="entry name" value="Tetracycline Repressor, domain 2"/>
    <property type="match status" value="1"/>
</dbReference>
<dbReference type="SUPFAM" id="SSF46689">
    <property type="entry name" value="Homeodomain-like"/>
    <property type="match status" value="1"/>
</dbReference>
<dbReference type="Proteomes" id="UP000078116">
    <property type="component" value="Unassembled WGS sequence"/>
</dbReference>
<dbReference type="RefSeq" id="WP_064270460.1">
    <property type="nucleotide sequence ID" value="NZ_LXJZ01000198.1"/>
</dbReference>
<evidence type="ECO:0000256" key="1">
    <source>
        <dbReference type="ARBA" id="ARBA00023015"/>
    </source>
</evidence>
<dbReference type="PRINTS" id="PR00455">
    <property type="entry name" value="HTHTETR"/>
</dbReference>
<dbReference type="InterPro" id="IPR050109">
    <property type="entry name" value="HTH-type_TetR-like_transc_reg"/>
</dbReference>
<evidence type="ECO:0000256" key="3">
    <source>
        <dbReference type="ARBA" id="ARBA00023163"/>
    </source>
</evidence>
<dbReference type="PANTHER" id="PTHR30055:SF146">
    <property type="entry name" value="HTH-TYPE TRANSCRIPTIONAL DUAL REGULATOR CECR"/>
    <property type="match status" value="1"/>
</dbReference>
<dbReference type="EMBL" id="LXKA01000221">
    <property type="protein sequence ID" value="OAJ61096.1"/>
    <property type="molecule type" value="Genomic_DNA"/>
</dbReference>
<dbReference type="InterPro" id="IPR009057">
    <property type="entry name" value="Homeodomain-like_sf"/>
</dbReference>
<keyword evidence="3" id="KW-0804">Transcription</keyword>
<evidence type="ECO:0000256" key="2">
    <source>
        <dbReference type="ARBA" id="ARBA00023125"/>
    </source>
</evidence>
<name>A0A1A9N810_9BURK</name>
<dbReference type="InterPro" id="IPR039536">
    <property type="entry name" value="TetR_C_Proteobacteria"/>
</dbReference>
<evidence type="ECO:0000313" key="8">
    <source>
        <dbReference type="Proteomes" id="UP000077961"/>
    </source>
</evidence>
<evidence type="ECO:0000313" key="6">
    <source>
        <dbReference type="EMBL" id="OAJ54911.1"/>
    </source>
</evidence>
<keyword evidence="1" id="KW-0805">Transcription regulation</keyword>
<evidence type="ECO:0000313" key="9">
    <source>
        <dbReference type="Proteomes" id="UP000078116"/>
    </source>
</evidence>
<gene>
    <name evidence="6" type="ORF">A6V36_08740</name>
    <name evidence="7" type="ORF">A6V37_03075</name>
</gene>
<dbReference type="Gene3D" id="1.10.10.60">
    <property type="entry name" value="Homeodomain-like"/>
    <property type="match status" value="1"/>
</dbReference>
<dbReference type="STRING" id="1462993.A6V36_08740"/>
<dbReference type="EMBL" id="LXJZ01000198">
    <property type="protein sequence ID" value="OAJ54911.1"/>
    <property type="molecule type" value="Genomic_DNA"/>
</dbReference>
<comment type="caution">
    <text evidence="7">The sequence shown here is derived from an EMBL/GenBank/DDBJ whole genome shotgun (WGS) entry which is preliminary data.</text>
</comment>
<keyword evidence="2 4" id="KW-0238">DNA-binding</keyword>
<proteinExistence type="predicted"/>
<dbReference type="OrthoDB" id="8595767at2"/>
<keyword evidence="8" id="KW-1185">Reference proteome</keyword>
<dbReference type="PANTHER" id="PTHR30055">
    <property type="entry name" value="HTH-TYPE TRANSCRIPTIONAL REGULATOR RUTR"/>
    <property type="match status" value="1"/>
</dbReference>
<dbReference type="Pfam" id="PF00440">
    <property type="entry name" value="TetR_N"/>
    <property type="match status" value="1"/>
</dbReference>
<evidence type="ECO:0000313" key="7">
    <source>
        <dbReference type="EMBL" id="OAJ61096.1"/>
    </source>
</evidence>
<sequence length="213" mass="23063">MKKSVAPPPVLRVPPTQEAVLDAAVASFLTRGYGGTSIDLVARDAGVARRTIYNQFKSKEALFEAAVRQVWSDFPVLEITQDIAALSNPEHGLRLLGQAVADFWAPPETVALLRMVIAEGTIFPDLAQRFMAAGKEPAMKALVTYLETCAHRGTLTFSDAVRVAKQFLGLINEPLLWLRVVGAEAGAPGPAERKRVVQEAVSVILSAYAKRPK</sequence>
<dbReference type="GO" id="GO:0000976">
    <property type="term" value="F:transcription cis-regulatory region binding"/>
    <property type="evidence" value="ECO:0007669"/>
    <property type="project" value="TreeGrafter"/>
</dbReference>
<feature type="domain" description="HTH tetR-type" evidence="5">
    <location>
        <begin position="14"/>
        <end position="74"/>
    </location>
</feature>
<organism evidence="7 9">
    <name type="scientific">Paraburkholderia ginsengiterrae</name>
    <dbReference type="NCBI Taxonomy" id="1462993"/>
    <lineage>
        <taxon>Bacteria</taxon>
        <taxon>Pseudomonadati</taxon>
        <taxon>Pseudomonadota</taxon>
        <taxon>Betaproteobacteria</taxon>
        <taxon>Burkholderiales</taxon>
        <taxon>Burkholderiaceae</taxon>
        <taxon>Paraburkholderia</taxon>
    </lineage>
</organism>
<dbReference type="InterPro" id="IPR036271">
    <property type="entry name" value="Tet_transcr_reg_TetR-rel_C_sf"/>
</dbReference>
<dbReference type="FunFam" id="1.10.10.60:FF:000141">
    <property type="entry name" value="TetR family transcriptional regulator"/>
    <property type="match status" value="1"/>
</dbReference>
<evidence type="ECO:0000256" key="4">
    <source>
        <dbReference type="PROSITE-ProRule" id="PRU00335"/>
    </source>
</evidence>
<protein>
    <recommendedName>
        <fullName evidence="5">HTH tetR-type domain-containing protein</fullName>
    </recommendedName>
</protein>
<dbReference type="SUPFAM" id="SSF48498">
    <property type="entry name" value="Tetracyclin repressor-like, C-terminal domain"/>
    <property type="match status" value="1"/>
</dbReference>